<accession>A0ABY6NZI0</accession>
<evidence type="ECO:0000259" key="3">
    <source>
        <dbReference type="PROSITE" id="PS51549"/>
    </source>
</evidence>
<reference evidence="4" key="1">
    <citation type="submission" date="2022-10" db="EMBL/GenBank/DDBJ databases">
        <title>Rhodococcus sp.75.</title>
        <authorList>
            <person name="Sun M."/>
        </authorList>
    </citation>
    <scope>NUCLEOTIDE SEQUENCE</scope>
    <source>
        <strain evidence="4">75</strain>
    </source>
</reference>
<evidence type="ECO:0000313" key="5">
    <source>
        <dbReference type="Proteomes" id="UP001164965"/>
    </source>
</evidence>
<keyword evidence="2" id="KW-1133">Transmembrane helix</keyword>
<evidence type="ECO:0000313" key="4">
    <source>
        <dbReference type="EMBL" id="UZJ24819.1"/>
    </source>
</evidence>
<sequence length="264" mass="26450">MSSHRDRHRWSCPVVAVLGGGVLLGAVAVAVARPNLVRNVLTSPRTLLTAAVVLVLVVGLGLLVRRLSGRAWAGGLAAAVPVAAVLALVVWPTFVPTTVDEPDPLADVVALAPGADGAAVAAVPSPPAGTPELRLDATPVPDGPTTATPPPAPVPAGPRALASAVLTGIDRDVTGTATLVDLGDGTSVVHLGAFDVEPGPDYQVHLVPGAGQERPDGVFLGALKGTRGDQSYTVPAGSPLDGPVTVLIWCRAFGVPVAAATLEL</sequence>
<feature type="domain" description="DM13" evidence="3">
    <location>
        <begin position="162"/>
        <end position="263"/>
    </location>
</feature>
<gene>
    <name evidence="4" type="ORF">RHODO2019_17220</name>
</gene>
<evidence type="ECO:0000256" key="1">
    <source>
        <dbReference type="SAM" id="MobiDB-lite"/>
    </source>
</evidence>
<dbReference type="InterPro" id="IPR019545">
    <property type="entry name" value="DM13_domain"/>
</dbReference>
<keyword evidence="2" id="KW-0812">Transmembrane</keyword>
<evidence type="ECO:0000256" key="2">
    <source>
        <dbReference type="SAM" id="Phobius"/>
    </source>
</evidence>
<organism evidence="4 5">
    <name type="scientific">Rhodococcus antarcticus</name>
    <dbReference type="NCBI Taxonomy" id="2987751"/>
    <lineage>
        <taxon>Bacteria</taxon>
        <taxon>Bacillati</taxon>
        <taxon>Actinomycetota</taxon>
        <taxon>Actinomycetes</taxon>
        <taxon>Mycobacteriales</taxon>
        <taxon>Nocardiaceae</taxon>
        <taxon>Rhodococcus</taxon>
    </lineage>
</organism>
<dbReference type="EMBL" id="CP110615">
    <property type="protein sequence ID" value="UZJ24819.1"/>
    <property type="molecule type" value="Genomic_DNA"/>
</dbReference>
<keyword evidence="2" id="KW-0472">Membrane</keyword>
<feature type="compositionally biased region" description="Pro residues" evidence="1">
    <location>
        <begin position="147"/>
        <end position="156"/>
    </location>
</feature>
<feature type="transmembrane region" description="Helical" evidence="2">
    <location>
        <begin position="44"/>
        <end position="64"/>
    </location>
</feature>
<feature type="region of interest" description="Disordered" evidence="1">
    <location>
        <begin position="122"/>
        <end position="156"/>
    </location>
</feature>
<proteinExistence type="predicted"/>
<keyword evidence="5" id="KW-1185">Reference proteome</keyword>
<feature type="compositionally biased region" description="Low complexity" evidence="1">
    <location>
        <begin position="136"/>
        <end position="146"/>
    </location>
</feature>
<feature type="transmembrane region" description="Helical" evidence="2">
    <location>
        <begin position="71"/>
        <end position="94"/>
    </location>
</feature>
<dbReference type="PROSITE" id="PS51549">
    <property type="entry name" value="DM13"/>
    <property type="match status" value="1"/>
</dbReference>
<dbReference type="RefSeq" id="WP_265382925.1">
    <property type="nucleotide sequence ID" value="NZ_CP110615.1"/>
</dbReference>
<name>A0ABY6NZI0_9NOCA</name>
<protein>
    <submittedName>
        <fullName evidence="4">DM13 domain-containing protein</fullName>
    </submittedName>
</protein>
<dbReference type="Pfam" id="PF10517">
    <property type="entry name" value="DM13"/>
    <property type="match status" value="1"/>
</dbReference>
<dbReference type="Proteomes" id="UP001164965">
    <property type="component" value="Chromosome"/>
</dbReference>
<feature type="transmembrane region" description="Helical" evidence="2">
    <location>
        <begin position="12"/>
        <end position="32"/>
    </location>
</feature>